<dbReference type="EMBL" id="KL446952">
    <property type="protein sequence ID" value="KEG01371.1"/>
    <property type="molecule type" value="Genomic_DNA"/>
</dbReference>
<dbReference type="GeneID" id="19962167"/>
<dbReference type="KEGG" id="pvv:PVVCY_0502370"/>
<dbReference type="RefSeq" id="XP_008625826.1">
    <property type="nucleotide sequence ID" value="XM_008627604.1"/>
</dbReference>
<evidence type="ECO:0000313" key="4">
    <source>
        <dbReference type="Proteomes" id="UP000290582"/>
    </source>
</evidence>
<gene>
    <name evidence="2" type="ORF">PVVCY_0502370</name>
    <name evidence="1" type="ORF">YYE_03961</name>
</gene>
<dbReference type="Proteomes" id="UP000290582">
    <property type="component" value="Chromosome PVVCY_05"/>
</dbReference>
<evidence type="ECO:0000313" key="3">
    <source>
        <dbReference type="Proteomes" id="UP000030681"/>
    </source>
</evidence>
<protein>
    <submittedName>
        <fullName evidence="1">Uncharacterized protein</fullName>
    </submittedName>
</protein>
<dbReference type="OrthoDB" id="373391at2759"/>
<dbReference type="VEuPathDB" id="PlasmoDB:PVVCY_0502370"/>
<proteinExistence type="predicted"/>
<organism evidence="1 3">
    <name type="scientific">Plasmodium vinckei vinckei</name>
    <dbReference type="NCBI Taxonomy" id="54757"/>
    <lineage>
        <taxon>Eukaryota</taxon>
        <taxon>Sar</taxon>
        <taxon>Alveolata</taxon>
        <taxon>Apicomplexa</taxon>
        <taxon>Aconoidasida</taxon>
        <taxon>Haemosporida</taxon>
        <taxon>Plasmodiidae</taxon>
        <taxon>Plasmodium</taxon>
        <taxon>Plasmodium (Vinckeia)</taxon>
    </lineage>
</organism>
<dbReference type="EMBL" id="LR215061">
    <property type="protein sequence ID" value="VEV55349.1"/>
    <property type="molecule type" value="Genomic_DNA"/>
</dbReference>
<dbReference type="AlphaFoldDB" id="A0A081ICG3"/>
<sequence length="139" mass="16622">MALGADYSKLSDAVYQVQDSLSLYNQDKYYTQKQNDLFYNIKKFMCLGSMVNDNDKYDVSKILKEGNKKCNETIKDSFKILGYKYNTTNNNDNIKFTKLFHDNYSNLFYCMHLHNDDKKCNSLFKHFYQTINYDKIRDR</sequence>
<reference evidence="2 4" key="2">
    <citation type="submission" date="2019-01" db="EMBL/GenBank/DDBJ databases">
        <authorList>
            <person name="Ramaprasad A."/>
        </authorList>
    </citation>
    <scope>NUCLEOTIDE SEQUENCE [LARGE SCALE GENOMIC DNA]</scope>
</reference>
<accession>A0A081ICG3</accession>
<evidence type="ECO:0000313" key="1">
    <source>
        <dbReference type="EMBL" id="KEG01371.1"/>
    </source>
</evidence>
<reference evidence="1 3" key="1">
    <citation type="submission" date="2013-02" db="EMBL/GenBank/DDBJ databases">
        <title>The Genome Sequence of Plasmodium vinckei vinckei.</title>
        <authorList>
            <consortium name="The Broad Institute Genome Sequencing Platform"/>
            <consortium name="The Broad Institute Genome Sequencing Center for Infectious Disease"/>
            <person name="Neafsey D."/>
            <person name="Cheeseman I."/>
            <person name="Volkman S."/>
            <person name="Adams J."/>
            <person name="Walker B."/>
            <person name="Young S.K."/>
            <person name="Zeng Q."/>
            <person name="Gargeya S."/>
            <person name="Fitzgerald M."/>
            <person name="Haas B."/>
            <person name="Abouelleil A."/>
            <person name="Alvarado L."/>
            <person name="Arachchi H.M."/>
            <person name="Berlin A.M."/>
            <person name="Chapman S.B."/>
            <person name="Dewar J."/>
            <person name="Goldberg J."/>
            <person name="Griggs A."/>
            <person name="Gujja S."/>
            <person name="Hansen M."/>
            <person name="Howarth C."/>
            <person name="Imamovic A."/>
            <person name="Larimer J."/>
            <person name="McCowan C."/>
            <person name="Murphy C."/>
            <person name="Neiman D."/>
            <person name="Pearson M."/>
            <person name="Priest M."/>
            <person name="Roberts A."/>
            <person name="Saif S."/>
            <person name="Shea T."/>
            <person name="Sisk P."/>
            <person name="Sykes S."/>
            <person name="Wortman J."/>
            <person name="Nusbaum C."/>
            <person name="Birren B."/>
        </authorList>
    </citation>
    <scope>NUCLEOTIDE SEQUENCE [LARGE SCALE GENOMIC DNA]</scope>
    <source>
        <strain evidence="3">vinckei</strain>
        <strain evidence="1">Vinckei</strain>
    </source>
</reference>
<name>A0A081ICG3_PLAVN</name>
<dbReference type="Proteomes" id="UP000030681">
    <property type="component" value="Unassembled WGS sequence"/>
</dbReference>
<evidence type="ECO:0000313" key="2">
    <source>
        <dbReference type="EMBL" id="VEV55349.1"/>
    </source>
</evidence>